<keyword evidence="14" id="KW-1185">Reference proteome</keyword>
<dbReference type="InterPro" id="IPR013102">
    <property type="entry name" value="PYNP_C"/>
</dbReference>
<evidence type="ECO:0000256" key="10">
    <source>
        <dbReference type="ARBA" id="ARBA00048453"/>
    </source>
</evidence>
<evidence type="ECO:0000256" key="9">
    <source>
        <dbReference type="ARBA" id="ARBA00022679"/>
    </source>
</evidence>
<evidence type="ECO:0000256" key="1">
    <source>
        <dbReference type="ARBA" id="ARBA00001066"/>
    </source>
</evidence>
<comment type="cofactor">
    <cofactor evidence="2">
        <name>K(+)</name>
        <dbReference type="ChEBI" id="CHEBI:29103"/>
    </cofactor>
</comment>
<dbReference type="SUPFAM" id="SSF54680">
    <property type="entry name" value="Pyrimidine nucleoside phosphorylase C-terminal domain"/>
    <property type="match status" value="1"/>
</dbReference>
<evidence type="ECO:0000256" key="8">
    <source>
        <dbReference type="ARBA" id="ARBA00022676"/>
    </source>
</evidence>
<dbReference type="SMART" id="SM00941">
    <property type="entry name" value="PYNP_C"/>
    <property type="match status" value="1"/>
</dbReference>
<dbReference type="InterPro" id="IPR036320">
    <property type="entry name" value="Glycosyl_Trfase_fam3_N_dom_sf"/>
</dbReference>
<protein>
    <recommendedName>
        <fullName evidence="7">Pyrimidine-nucleoside phosphorylase</fullName>
        <ecNumber evidence="6">2.4.2.2</ecNumber>
    </recommendedName>
</protein>
<dbReference type="PROSITE" id="PS00647">
    <property type="entry name" value="THYMID_PHOSPHORYLASE"/>
    <property type="match status" value="1"/>
</dbReference>
<comment type="function">
    <text evidence="3">Catalyzes phosphorolysis of the pyrimidine nucleosides uridine, thymidine and 2'-deoxyuridine with the formation of the corresponding pyrimidine base and ribose-1-phosphate.</text>
</comment>
<dbReference type="PANTHER" id="PTHR10515">
    <property type="entry name" value="THYMIDINE PHOSPHORYLASE"/>
    <property type="match status" value="1"/>
</dbReference>
<dbReference type="Gene3D" id="3.40.1030.10">
    <property type="entry name" value="Nucleoside phosphorylase/phosphoribosyltransferase catalytic domain"/>
    <property type="match status" value="1"/>
</dbReference>
<accession>A0ABW9XJ70</accession>
<evidence type="ECO:0000259" key="12">
    <source>
        <dbReference type="SMART" id="SM00941"/>
    </source>
</evidence>
<dbReference type="EC" id="2.4.2.2" evidence="6"/>
<comment type="caution">
    <text evidence="13">The sequence shown here is derived from an EMBL/GenBank/DDBJ whole genome shotgun (WGS) entry which is preliminary data.</text>
</comment>
<evidence type="ECO:0000256" key="6">
    <source>
        <dbReference type="ARBA" id="ARBA00011889"/>
    </source>
</evidence>
<dbReference type="SUPFAM" id="SSF47648">
    <property type="entry name" value="Nucleoside phosphorylase/phosphoribosyltransferase N-terminal domain"/>
    <property type="match status" value="1"/>
</dbReference>
<comment type="catalytic activity">
    <reaction evidence="1">
        <text>2'-deoxyuridine + phosphate = 2-deoxy-alpha-D-ribose 1-phosphate + uracil</text>
        <dbReference type="Rhea" id="RHEA:22824"/>
        <dbReference type="ChEBI" id="CHEBI:16450"/>
        <dbReference type="ChEBI" id="CHEBI:17568"/>
        <dbReference type="ChEBI" id="CHEBI:43474"/>
        <dbReference type="ChEBI" id="CHEBI:57259"/>
        <dbReference type="EC" id="2.4.2.2"/>
    </reaction>
</comment>
<comment type="similarity">
    <text evidence="4">Belongs to the thymidine/pyrimidine-nucleoside phosphorylase family.</text>
</comment>
<proteinExistence type="inferred from homology"/>
<dbReference type="NCBIfam" id="NF004747">
    <property type="entry name" value="PRK06078.1"/>
    <property type="match status" value="1"/>
</dbReference>
<comment type="subunit">
    <text evidence="5">Homodimer.</text>
</comment>
<feature type="domain" description="Pyrimidine nucleoside phosphorylase C-terminal" evidence="12">
    <location>
        <begin position="345"/>
        <end position="420"/>
    </location>
</feature>
<dbReference type="Pfam" id="PF00591">
    <property type="entry name" value="Glycos_transf_3"/>
    <property type="match status" value="1"/>
</dbReference>
<dbReference type="InterPro" id="IPR000312">
    <property type="entry name" value="Glycosyl_Trfase_fam3"/>
</dbReference>
<dbReference type="InterPro" id="IPR018090">
    <property type="entry name" value="Pyrmidine_PPas_bac/euk"/>
</dbReference>
<organism evidence="13 14">
    <name type="scientific">Paenibacillus glycinis</name>
    <dbReference type="NCBI Taxonomy" id="2697035"/>
    <lineage>
        <taxon>Bacteria</taxon>
        <taxon>Bacillati</taxon>
        <taxon>Bacillota</taxon>
        <taxon>Bacilli</taxon>
        <taxon>Bacillales</taxon>
        <taxon>Paenibacillaceae</taxon>
        <taxon>Paenibacillus</taxon>
    </lineage>
</organism>
<dbReference type="Pfam" id="PF02885">
    <property type="entry name" value="Glycos_trans_3N"/>
    <property type="match status" value="1"/>
</dbReference>
<dbReference type="InterPro" id="IPR035902">
    <property type="entry name" value="Nuc_phospho_transferase"/>
</dbReference>
<comment type="catalytic activity">
    <reaction evidence="11">
        <text>thymidine + phosphate = 2-deoxy-alpha-D-ribose 1-phosphate + thymine</text>
        <dbReference type="Rhea" id="RHEA:16037"/>
        <dbReference type="ChEBI" id="CHEBI:17748"/>
        <dbReference type="ChEBI" id="CHEBI:17821"/>
        <dbReference type="ChEBI" id="CHEBI:43474"/>
        <dbReference type="ChEBI" id="CHEBI:57259"/>
        <dbReference type="EC" id="2.4.2.2"/>
    </reaction>
</comment>
<gene>
    <name evidence="13" type="ORF">GT019_02045</name>
</gene>
<sequence>MRAVDIIHKKRNGGALTNEELSFLITGYSRGEIPDYQMSAWAMAVFFQGMSAEETASLTTAMAESGDQVDLSPIRGIKVDKHSTGGVGDKTSLIIGPLVASCGVPVAKMSGRGLGHTGGTIDKMESMPGFRTELTREDFIAQVNGIGVAIIGQSGNMAPADKKLYALRDVTATVESIPLIASSVMSKKIAAGADAIVLDVKTGSGAFMKTLDDSEKLAQAMVDIGTQVGRRTAALISDMDQPLGFAIGNALEVREAIETLHGRGPADLTALCIALASHMVVLGGQAGDLEEAEALLREKLRSGEALAKFKQFVAAQGADPAVGDDPALLPQAPLLVEVPAPKSGCVHAIQAEELGLAAMLLGAGRETKDSVIDHAVGITLQRKVGETVREGETLALLHVREDNAAVQTVLKRVQEAYAIGEEQLAPSPLLLSIVTEQGVTRF</sequence>
<evidence type="ECO:0000256" key="7">
    <source>
        <dbReference type="ARBA" id="ARBA00014680"/>
    </source>
</evidence>
<dbReference type="NCBIfam" id="NF004490">
    <property type="entry name" value="PRK05820.1"/>
    <property type="match status" value="1"/>
</dbReference>
<keyword evidence="9 13" id="KW-0808">Transferase</keyword>
<dbReference type="InterPro" id="IPR036566">
    <property type="entry name" value="PYNP-like_C_sf"/>
</dbReference>
<dbReference type="GO" id="GO:0016154">
    <property type="term" value="F:pyrimidine-nucleoside phosphorylase activity"/>
    <property type="evidence" value="ECO:0007669"/>
    <property type="project" value="UniProtKB-EC"/>
</dbReference>
<dbReference type="RefSeq" id="WP_161740670.1">
    <property type="nucleotide sequence ID" value="NZ_JAAAMV010000001.1"/>
</dbReference>
<evidence type="ECO:0000256" key="4">
    <source>
        <dbReference type="ARBA" id="ARBA00006915"/>
    </source>
</evidence>
<evidence type="ECO:0000313" key="13">
    <source>
        <dbReference type="EMBL" id="NBD22648.1"/>
    </source>
</evidence>
<reference evidence="13 14" key="1">
    <citation type="submission" date="2020-01" db="EMBL/GenBank/DDBJ databases">
        <title>Paenibacillus soybeanensis sp. nov. isolated from the nodules of soybean (Glycine max(L.) Merr).</title>
        <authorList>
            <person name="Wang H."/>
        </authorList>
    </citation>
    <scope>NUCLEOTIDE SEQUENCE [LARGE SCALE GENOMIC DNA]</scope>
    <source>
        <strain evidence="13 14">T1</strain>
    </source>
</reference>
<evidence type="ECO:0000256" key="2">
    <source>
        <dbReference type="ARBA" id="ARBA00001958"/>
    </source>
</evidence>
<evidence type="ECO:0000256" key="11">
    <source>
        <dbReference type="ARBA" id="ARBA00048525"/>
    </source>
</evidence>
<comment type="catalytic activity">
    <reaction evidence="10">
        <text>uridine + phosphate = alpha-D-ribose 1-phosphate + uracil</text>
        <dbReference type="Rhea" id="RHEA:24388"/>
        <dbReference type="ChEBI" id="CHEBI:16704"/>
        <dbReference type="ChEBI" id="CHEBI:17568"/>
        <dbReference type="ChEBI" id="CHEBI:43474"/>
        <dbReference type="ChEBI" id="CHEBI:57720"/>
        <dbReference type="EC" id="2.4.2.2"/>
    </reaction>
</comment>
<dbReference type="InterPro" id="IPR017459">
    <property type="entry name" value="Glycosyl_Trfase_fam3_N_dom"/>
</dbReference>
<dbReference type="EMBL" id="JAAAMV010000001">
    <property type="protein sequence ID" value="NBD22648.1"/>
    <property type="molecule type" value="Genomic_DNA"/>
</dbReference>
<dbReference type="Gene3D" id="3.90.1170.30">
    <property type="entry name" value="Pyrimidine nucleoside phosphorylase-like, C-terminal domain"/>
    <property type="match status" value="1"/>
</dbReference>
<dbReference type="NCBIfam" id="TIGR02644">
    <property type="entry name" value="Y_phosphoryl"/>
    <property type="match status" value="1"/>
</dbReference>
<dbReference type="PIRSF" id="PIRSF000478">
    <property type="entry name" value="TP_PyNP"/>
    <property type="match status" value="1"/>
</dbReference>
<dbReference type="SUPFAM" id="SSF52418">
    <property type="entry name" value="Nucleoside phosphorylase/phosphoribosyltransferase catalytic domain"/>
    <property type="match status" value="1"/>
</dbReference>
<dbReference type="Pfam" id="PF07831">
    <property type="entry name" value="PYNP_C"/>
    <property type="match status" value="1"/>
</dbReference>
<evidence type="ECO:0000313" key="14">
    <source>
        <dbReference type="Proteomes" id="UP000665561"/>
    </source>
</evidence>
<dbReference type="InterPro" id="IPR000053">
    <property type="entry name" value="Thymidine/pyrmidine_PPase"/>
</dbReference>
<dbReference type="InterPro" id="IPR017872">
    <property type="entry name" value="Pyrmidine_PPase_CS"/>
</dbReference>
<dbReference type="Proteomes" id="UP000665561">
    <property type="component" value="Unassembled WGS sequence"/>
</dbReference>
<dbReference type="PANTHER" id="PTHR10515:SF0">
    <property type="entry name" value="THYMIDINE PHOSPHORYLASE"/>
    <property type="match status" value="1"/>
</dbReference>
<evidence type="ECO:0000256" key="5">
    <source>
        <dbReference type="ARBA" id="ARBA00011738"/>
    </source>
</evidence>
<keyword evidence="8 13" id="KW-0328">Glycosyltransferase</keyword>
<name>A0ABW9XJ70_9BACL</name>
<dbReference type="Gene3D" id="1.20.970.10">
    <property type="entry name" value="Transferase, Pyrimidine Nucleoside Phosphorylase, Chain C"/>
    <property type="match status" value="1"/>
</dbReference>
<evidence type="ECO:0000256" key="3">
    <source>
        <dbReference type="ARBA" id="ARBA00003877"/>
    </source>
</evidence>